<keyword evidence="6" id="KW-0223">Dioxygenase</keyword>
<feature type="region of interest" description="Disordered" evidence="13">
    <location>
        <begin position="279"/>
        <end position="320"/>
    </location>
</feature>
<evidence type="ECO:0000256" key="6">
    <source>
        <dbReference type="ARBA" id="ARBA00022964"/>
    </source>
</evidence>
<accession>A0A813YVE4</accession>
<dbReference type="InterPro" id="IPR003347">
    <property type="entry name" value="JmjC_dom"/>
</dbReference>
<evidence type="ECO:0000256" key="4">
    <source>
        <dbReference type="ARBA" id="ARBA00022833"/>
    </source>
</evidence>
<feature type="domain" description="PHD-type" evidence="14">
    <location>
        <begin position="26"/>
        <end position="83"/>
    </location>
</feature>
<protein>
    <submittedName>
        <fullName evidence="16">Uncharacterized protein</fullName>
    </submittedName>
</protein>
<dbReference type="SUPFAM" id="SSF57903">
    <property type="entry name" value="FYVE/PHD zinc finger"/>
    <property type="match status" value="1"/>
</dbReference>
<dbReference type="InterPro" id="IPR011011">
    <property type="entry name" value="Znf_FYVE_PHD"/>
</dbReference>
<dbReference type="InterPro" id="IPR001965">
    <property type="entry name" value="Znf_PHD"/>
</dbReference>
<feature type="compositionally biased region" description="Low complexity" evidence="13">
    <location>
        <begin position="279"/>
        <end position="290"/>
    </location>
</feature>
<keyword evidence="7" id="KW-0560">Oxidoreductase</keyword>
<feature type="compositionally biased region" description="Low complexity" evidence="13">
    <location>
        <begin position="834"/>
        <end position="847"/>
    </location>
</feature>
<dbReference type="InterPro" id="IPR019786">
    <property type="entry name" value="Zinc_finger_PHD-type_CS"/>
</dbReference>
<keyword evidence="10" id="KW-0804">Transcription</keyword>
<keyword evidence="9" id="KW-0805">Transcription regulation</keyword>
<evidence type="ECO:0000256" key="10">
    <source>
        <dbReference type="ARBA" id="ARBA00023163"/>
    </source>
</evidence>
<dbReference type="PANTHER" id="PTHR23123">
    <property type="entry name" value="PHD/F-BOX CONTAINING PROTEIN"/>
    <property type="match status" value="1"/>
</dbReference>
<gene>
    <name evidence="16" type="ORF">IZO911_LOCUS11689</name>
</gene>
<evidence type="ECO:0000256" key="1">
    <source>
        <dbReference type="ARBA" id="ARBA00004123"/>
    </source>
</evidence>
<dbReference type="PROSITE" id="PS51184">
    <property type="entry name" value="JMJC"/>
    <property type="match status" value="1"/>
</dbReference>
<keyword evidence="8" id="KW-0408">Iron</keyword>
<dbReference type="GO" id="GO:0005634">
    <property type="term" value="C:nucleus"/>
    <property type="evidence" value="ECO:0007669"/>
    <property type="project" value="UniProtKB-SubCell"/>
</dbReference>
<evidence type="ECO:0000256" key="12">
    <source>
        <dbReference type="PROSITE-ProRule" id="PRU00146"/>
    </source>
</evidence>
<evidence type="ECO:0000256" key="9">
    <source>
        <dbReference type="ARBA" id="ARBA00023015"/>
    </source>
</evidence>
<dbReference type="SMART" id="SM00249">
    <property type="entry name" value="PHD"/>
    <property type="match status" value="1"/>
</dbReference>
<dbReference type="SMART" id="SM00558">
    <property type="entry name" value="JmjC"/>
    <property type="match status" value="1"/>
</dbReference>
<feature type="compositionally biased region" description="Low complexity" evidence="13">
    <location>
        <begin position="999"/>
        <end position="1019"/>
    </location>
</feature>
<dbReference type="GO" id="GO:0006325">
    <property type="term" value="P:chromatin organization"/>
    <property type="evidence" value="ECO:0007669"/>
    <property type="project" value="UniProtKB-KW"/>
</dbReference>
<feature type="domain" description="JmjC" evidence="15">
    <location>
        <begin position="300"/>
        <end position="447"/>
    </location>
</feature>
<dbReference type="GO" id="GO:0008270">
    <property type="term" value="F:zinc ion binding"/>
    <property type="evidence" value="ECO:0007669"/>
    <property type="project" value="UniProtKB-KW"/>
</dbReference>
<feature type="region of interest" description="Disordered" evidence="13">
    <location>
        <begin position="874"/>
        <end position="894"/>
    </location>
</feature>
<dbReference type="SUPFAM" id="SSF51197">
    <property type="entry name" value="Clavaminate synthase-like"/>
    <property type="match status" value="1"/>
</dbReference>
<reference evidence="16" key="1">
    <citation type="submission" date="2021-02" db="EMBL/GenBank/DDBJ databases">
        <authorList>
            <person name="Nowell W R."/>
        </authorList>
    </citation>
    <scope>NUCLEOTIDE SEQUENCE</scope>
</reference>
<keyword evidence="4" id="KW-0862">Zinc</keyword>
<dbReference type="InterPro" id="IPR041070">
    <property type="entry name" value="JHD"/>
</dbReference>
<feature type="region of interest" description="Disordered" evidence="13">
    <location>
        <begin position="635"/>
        <end position="655"/>
    </location>
</feature>
<feature type="region of interest" description="Disordered" evidence="13">
    <location>
        <begin position="1"/>
        <end position="25"/>
    </location>
</feature>
<comment type="caution">
    <text evidence="16">The sequence shown here is derived from an EMBL/GenBank/DDBJ whole genome shotgun (WGS) entry which is preliminary data.</text>
</comment>
<name>A0A813YVE4_9BILA</name>
<dbReference type="Pfam" id="PF17811">
    <property type="entry name" value="JHD"/>
    <property type="match status" value="1"/>
</dbReference>
<feature type="compositionally biased region" description="Basic and acidic residues" evidence="13">
    <location>
        <begin position="967"/>
        <end position="985"/>
    </location>
</feature>
<dbReference type="Gene3D" id="1.20.58.1360">
    <property type="match status" value="1"/>
</dbReference>
<evidence type="ECO:0000256" key="11">
    <source>
        <dbReference type="ARBA" id="ARBA00023242"/>
    </source>
</evidence>
<organism evidence="16 17">
    <name type="scientific">Adineta steineri</name>
    <dbReference type="NCBI Taxonomy" id="433720"/>
    <lineage>
        <taxon>Eukaryota</taxon>
        <taxon>Metazoa</taxon>
        <taxon>Spiralia</taxon>
        <taxon>Gnathifera</taxon>
        <taxon>Rotifera</taxon>
        <taxon>Eurotatoria</taxon>
        <taxon>Bdelloidea</taxon>
        <taxon>Adinetida</taxon>
        <taxon>Adinetidae</taxon>
        <taxon>Adineta</taxon>
    </lineage>
</organism>
<dbReference type="Proteomes" id="UP000663860">
    <property type="component" value="Unassembled WGS sequence"/>
</dbReference>
<dbReference type="PROSITE" id="PS01359">
    <property type="entry name" value="ZF_PHD_1"/>
    <property type="match status" value="1"/>
</dbReference>
<evidence type="ECO:0000256" key="5">
    <source>
        <dbReference type="ARBA" id="ARBA00022853"/>
    </source>
</evidence>
<keyword evidence="11" id="KW-0539">Nucleus</keyword>
<evidence type="ECO:0000256" key="3">
    <source>
        <dbReference type="ARBA" id="ARBA00022771"/>
    </source>
</evidence>
<sequence length="1058" mass="119029">MSRRHSPNEKLKNKNPSSPSDNNDEQRYCICQKREDELNDQDNNDFMIECDGCNGWFHGKCIGLADRIADDIEKYFCAECSNQHGPSIYKQRKNQHRRDYSDANADNKPVESGTPAFITKLKRKVFPSCTPIITQLKGNQVNVEYLIKNGFTKPILVANRDGLELSLPSRTITLAEISDLVGPDRFIDIIDCEKQVTYKMGLDEYIEYYENFERNKIYNVLSLEISNTKLGEQVITPRLVRDLSWATIGIWPMKKNDEKGSDEIDSSDLKKKATWSLQTTSSSSSSSSSASKKKRRTVSSTDTDQSDDEQFTGINPNHFENFERPDVAKYCLMSPQSSYTDFHIDFGGSSVWYSVVRGEKIFYLIEPTDENLQKYANWSHSPTESETFLGDCVSNCYKMHLREENTVFIPAGWIHAVYTVTDSLVFGGNFLQSMAVDMQLRIYELERHAQVPHKFQFPLFETFHWYAAKTYFEELKECNESDSLLINPITQQACESILHYMNKWLSTDKRYQMRNRLIIPKGINCEKLLRDLSRELEAAKTRCGSAYLSKPPSSSIIANSIKVVLPIETKQELVHLNNTKIKVKCRHTSPESDNNKNKELSVGNGMRLTIKTSLSGCRKPNNNRELSPIINKKKAGRTISNVKQQKNSNTNDSPIKQEEVPKISYTLDLEAKRQRFIEPSTVQLVHNEPDSDNNTSSSNTNISLIPIELNADINESQDNIESLGSIADGGLASFTRCGSAYLSKPPSSSIIANSIKVVLPIETKQELVHLNNTKIKVKCRHTSPESDNNKNKELSVGNGMRLTIKTSLSGCRKPNNNRELSPIINKKKAGRTISNVKQQKNSNSNDNPIKQEEVPKISYTLDLEAKRQRFIEPSTVQLVHNEPDSDNNTSSSDTNISLIPIELNADINESQDNIESLGSIADGGLASFVKSSTMNNDFYHANKEIKIKREHSSSDKKSSSKKLKAKSSSETDKINKLPKKIRTDDSTPSNPNRKKLVPTTSATVPKSSSSSLTTNSAGTPTIKKRLSSSTPKKLNSRDRLGKILKIANSIKSRGGVLT</sequence>
<dbReference type="InterPro" id="IPR050690">
    <property type="entry name" value="JHDM1_Histone_Demethylase"/>
</dbReference>
<evidence type="ECO:0000256" key="7">
    <source>
        <dbReference type="ARBA" id="ARBA00023002"/>
    </source>
</evidence>
<dbReference type="InterPro" id="IPR019787">
    <property type="entry name" value="Znf_PHD-finger"/>
</dbReference>
<feature type="compositionally biased region" description="Basic and acidic residues" evidence="13">
    <location>
        <begin position="948"/>
        <end position="958"/>
    </location>
</feature>
<evidence type="ECO:0000256" key="8">
    <source>
        <dbReference type="ARBA" id="ARBA00023004"/>
    </source>
</evidence>
<feature type="region of interest" description="Disordered" evidence="13">
    <location>
        <begin position="948"/>
        <end position="1036"/>
    </location>
</feature>
<feature type="compositionally biased region" description="Polar residues" evidence="13">
    <location>
        <begin position="638"/>
        <end position="654"/>
    </location>
</feature>
<proteinExistence type="predicted"/>
<keyword evidence="3 12" id="KW-0863">Zinc-finger</keyword>
<evidence type="ECO:0000259" key="14">
    <source>
        <dbReference type="PROSITE" id="PS50016"/>
    </source>
</evidence>
<evidence type="ECO:0000313" key="17">
    <source>
        <dbReference type="Proteomes" id="UP000663860"/>
    </source>
</evidence>
<dbReference type="Gene3D" id="2.60.120.650">
    <property type="entry name" value="Cupin"/>
    <property type="match status" value="1"/>
</dbReference>
<dbReference type="Pfam" id="PF02373">
    <property type="entry name" value="JmjC"/>
    <property type="match status" value="1"/>
</dbReference>
<dbReference type="Pfam" id="PF00628">
    <property type="entry name" value="PHD"/>
    <property type="match status" value="1"/>
</dbReference>
<evidence type="ECO:0000259" key="15">
    <source>
        <dbReference type="PROSITE" id="PS51184"/>
    </source>
</evidence>
<evidence type="ECO:0000256" key="2">
    <source>
        <dbReference type="ARBA" id="ARBA00022723"/>
    </source>
</evidence>
<dbReference type="PROSITE" id="PS50016">
    <property type="entry name" value="ZF_PHD_2"/>
    <property type="match status" value="1"/>
</dbReference>
<feature type="compositionally biased region" description="Basic and acidic residues" evidence="13">
    <location>
        <begin position="1"/>
        <end position="12"/>
    </location>
</feature>
<evidence type="ECO:0000256" key="13">
    <source>
        <dbReference type="SAM" id="MobiDB-lite"/>
    </source>
</evidence>
<keyword evidence="2" id="KW-0479">Metal-binding</keyword>
<feature type="region of interest" description="Disordered" evidence="13">
    <location>
        <begin position="827"/>
        <end position="853"/>
    </location>
</feature>
<dbReference type="GO" id="GO:0051213">
    <property type="term" value="F:dioxygenase activity"/>
    <property type="evidence" value="ECO:0007669"/>
    <property type="project" value="UniProtKB-KW"/>
</dbReference>
<keyword evidence="5" id="KW-0156">Chromatin regulator</keyword>
<dbReference type="AlphaFoldDB" id="A0A813YVE4"/>
<comment type="subcellular location">
    <subcellularLocation>
        <location evidence="1">Nucleus</location>
    </subcellularLocation>
</comment>
<dbReference type="EMBL" id="CAJNOE010000088">
    <property type="protein sequence ID" value="CAF0890426.1"/>
    <property type="molecule type" value="Genomic_DNA"/>
</dbReference>
<evidence type="ECO:0000313" key="16">
    <source>
        <dbReference type="EMBL" id="CAF0890426.1"/>
    </source>
</evidence>